<accession>A0ABY4ZXI8</accession>
<evidence type="ECO:0000313" key="1">
    <source>
        <dbReference type="EMBL" id="USQ97271.1"/>
    </source>
</evidence>
<evidence type="ECO:0000313" key="2">
    <source>
        <dbReference type="Proteomes" id="UP001057520"/>
    </source>
</evidence>
<dbReference type="Proteomes" id="UP001057520">
    <property type="component" value="Chromosome"/>
</dbReference>
<keyword evidence="2" id="KW-1185">Reference proteome</keyword>
<organism evidence="1 2">
    <name type="scientific">Caulobacter segnis</name>
    <dbReference type="NCBI Taxonomy" id="88688"/>
    <lineage>
        <taxon>Bacteria</taxon>
        <taxon>Pseudomonadati</taxon>
        <taxon>Pseudomonadota</taxon>
        <taxon>Alphaproteobacteria</taxon>
        <taxon>Caulobacterales</taxon>
        <taxon>Caulobacteraceae</taxon>
        <taxon>Caulobacter</taxon>
    </lineage>
</organism>
<gene>
    <name evidence="1" type="ORF">MZV50_06930</name>
</gene>
<reference evidence="1 2" key="1">
    <citation type="submission" date="2022-04" db="EMBL/GenBank/DDBJ databases">
        <title>Genome sequence of soybean root-associated Caulobacter segnis RL271.</title>
        <authorList>
            <person name="Longley R."/>
            <person name="Bonito G."/>
            <person name="Trigodet F."/>
            <person name="Crosson S."/>
            <person name="Fiebig A."/>
        </authorList>
    </citation>
    <scope>NUCLEOTIDE SEQUENCE [LARGE SCALE GENOMIC DNA]</scope>
    <source>
        <strain evidence="1 2">RL271</strain>
    </source>
</reference>
<name>A0ABY4ZXI8_9CAUL</name>
<protein>
    <submittedName>
        <fullName evidence="1">Uncharacterized protein</fullName>
    </submittedName>
</protein>
<sequence length="78" mass="8466">MTDTSDLPHPPDPMKALTIVTSALASTLSKTEHHLLEVFMVNLQVVANEVSEDGGEDDPTLKWVANVSAQLLRSYSTT</sequence>
<proteinExistence type="predicted"/>
<dbReference type="EMBL" id="CP096040">
    <property type="protein sequence ID" value="USQ97271.1"/>
    <property type="molecule type" value="Genomic_DNA"/>
</dbReference>